<proteinExistence type="predicted"/>
<dbReference type="GO" id="GO:0006285">
    <property type="term" value="P:base-excision repair, AP site formation"/>
    <property type="evidence" value="ECO:0007669"/>
    <property type="project" value="UniProtKB-ARBA"/>
</dbReference>
<dbReference type="GO" id="GO:0003824">
    <property type="term" value="F:catalytic activity"/>
    <property type="evidence" value="ECO:0007669"/>
    <property type="project" value="InterPro"/>
</dbReference>
<sequence length="567" mass="62354">MAANVARRTTRRSAAANINGKNVTPDTKASPSGPLTSNKKEGSGKASRTSKVKKQTEKVKTEDTAVPPIPATPSAKRKRAARDAGVKDEDDEKDAEDVQKDIKSVPVHGEKRKRAKVESDEDEYVDAPHNMGGNARTEDDEETQKEEKELPSAKRRSTKKPKAKQGKVPTPSQSAAKTAKDQKDAERAVAQLATVERKIAEENERREKATASGKKTKSDTYGLMEGETPFPRWKHPTAEECQEVHDILLKKHPDCHPQPQTIPPPSEFVAGCGEVRSILDALVRTRLSASTTGRNSNAAYQGMVKRYGLIKSGVGKGSCDYNAVRKAPVQDLFYAIKNGGLAVSKSADIKALLDIVYEDNQERRKQLIAAKENSAKGPKGADIENEEQKAAEIKLAEDENLSLDHFYTLPTYDAIYKFMTFPGIGVKTAACVAMFCMQRPCFAVDTHVFRLSKWLGWVPPPEEKIKGEKNVDRDTTFSHLEVRMPDHLKYMLHQLFLKHGKTCQRCRGATGETSEGWEDGCVIDHLVQRTGARKGGGNSPAKAKRGGSKSKAGRKGSEGEDEDSYDE</sequence>
<dbReference type="SMART" id="SM00478">
    <property type="entry name" value="ENDO3c"/>
    <property type="match status" value="1"/>
</dbReference>
<protein>
    <recommendedName>
        <fullName evidence="2">HhH-GPD domain-containing protein</fullName>
    </recommendedName>
</protein>
<feature type="compositionally biased region" description="Basic and acidic residues" evidence="1">
    <location>
        <begin position="178"/>
        <end position="187"/>
    </location>
</feature>
<evidence type="ECO:0000256" key="1">
    <source>
        <dbReference type="SAM" id="MobiDB-lite"/>
    </source>
</evidence>
<dbReference type="EMBL" id="JAPUFD010000001">
    <property type="protein sequence ID" value="MDI1485425.1"/>
    <property type="molecule type" value="Genomic_DNA"/>
</dbReference>
<feature type="domain" description="HhH-GPD" evidence="2">
    <location>
        <begin position="287"/>
        <end position="502"/>
    </location>
</feature>
<feature type="region of interest" description="Disordered" evidence="1">
    <location>
        <begin position="529"/>
        <end position="567"/>
    </location>
</feature>
<dbReference type="InterPro" id="IPR011257">
    <property type="entry name" value="DNA_glycosylase"/>
</dbReference>
<dbReference type="Pfam" id="PF00730">
    <property type="entry name" value="HhH-GPD"/>
    <property type="match status" value="1"/>
</dbReference>
<dbReference type="CDD" id="cd00056">
    <property type="entry name" value="ENDO3c"/>
    <property type="match status" value="1"/>
</dbReference>
<evidence type="ECO:0000313" key="3">
    <source>
        <dbReference type="EMBL" id="MDI1485425.1"/>
    </source>
</evidence>
<feature type="compositionally biased region" description="Basic and acidic residues" evidence="1">
    <location>
        <begin position="54"/>
        <end position="63"/>
    </location>
</feature>
<reference evidence="3" key="1">
    <citation type="journal article" date="2023" name="Genome Biol. Evol.">
        <title>First Whole Genome Sequence and Flow Cytometry Genome Size Data for the Lichen-Forming Fungus Ramalina farinacea (Ascomycota).</title>
        <authorList>
            <person name="Llewellyn T."/>
            <person name="Mian S."/>
            <person name="Hill R."/>
            <person name="Leitch I.J."/>
            <person name="Gaya E."/>
        </authorList>
    </citation>
    <scope>NUCLEOTIDE SEQUENCE</scope>
    <source>
        <strain evidence="3">LIQ254RAFAR</strain>
    </source>
</reference>
<feature type="compositionally biased region" description="Low complexity" evidence="1">
    <location>
        <begin position="1"/>
        <end position="17"/>
    </location>
</feature>
<name>A0AA43QF48_9LECA</name>
<dbReference type="AlphaFoldDB" id="A0AA43QF48"/>
<feature type="compositionally biased region" description="Basic residues" evidence="1">
    <location>
        <begin position="153"/>
        <end position="165"/>
    </location>
</feature>
<keyword evidence="4" id="KW-1185">Reference proteome</keyword>
<gene>
    <name evidence="3" type="ORF">OHK93_000563</name>
</gene>
<dbReference type="Gene3D" id="1.10.340.30">
    <property type="entry name" value="Hypothetical protein, domain 2"/>
    <property type="match status" value="1"/>
</dbReference>
<feature type="compositionally biased region" description="Polar residues" evidence="1">
    <location>
        <begin position="19"/>
        <end position="37"/>
    </location>
</feature>
<dbReference type="PANTHER" id="PTHR47203:SF1">
    <property type="entry name" value="HYPOTHETICAL BASE EXCISION DNA REPAIR PROTEIN (EUROFUNG)"/>
    <property type="match status" value="1"/>
</dbReference>
<evidence type="ECO:0000313" key="4">
    <source>
        <dbReference type="Proteomes" id="UP001161017"/>
    </source>
</evidence>
<dbReference type="Proteomes" id="UP001161017">
    <property type="component" value="Unassembled WGS sequence"/>
</dbReference>
<feature type="compositionally biased region" description="Basic residues" evidence="1">
    <location>
        <begin position="542"/>
        <end position="554"/>
    </location>
</feature>
<accession>A0AA43QF48</accession>
<dbReference type="SUPFAM" id="SSF48150">
    <property type="entry name" value="DNA-glycosylase"/>
    <property type="match status" value="1"/>
</dbReference>
<feature type="compositionally biased region" description="Basic and acidic residues" evidence="1">
    <location>
        <begin position="195"/>
        <end position="209"/>
    </location>
</feature>
<evidence type="ECO:0000259" key="2">
    <source>
        <dbReference type="SMART" id="SM00478"/>
    </source>
</evidence>
<dbReference type="PANTHER" id="PTHR47203">
    <property type="match status" value="1"/>
</dbReference>
<feature type="region of interest" description="Disordered" evidence="1">
    <location>
        <begin position="1"/>
        <end position="233"/>
    </location>
</feature>
<organism evidence="3 4">
    <name type="scientific">Ramalina farinacea</name>
    <dbReference type="NCBI Taxonomy" id="258253"/>
    <lineage>
        <taxon>Eukaryota</taxon>
        <taxon>Fungi</taxon>
        <taxon>Dikarya</taxon>
        <taxon>Ascomycota</taxon>
        <taxon>Pezizomycotina</taxon>
        <taxon>Lecanoromycetes</taxon>
        <taxon>OSLEUM clade</taxon>
        <taxon>Lecanoromycetidae</taxon>
        <taxon>Lecanorales</taxon>
        <taxon>Lecanorineae</taxon>
        <taxon>Ramalinaceae</taxon>
        <taxon>Ramalina</taxon>
    </lineage>
</organism>
<dbReference type="InterPro" id="IPR003265">
    <property type="entry name" value="HhH-GPD_domain"/>
</dbReference>
<comment type="caution">
    <text evidence="3">The sequence shown here is derived from an EMBL/GenBank/DDBJ whole genome shotgun (WGS) entry which is preliminary data.</text>
</comment>